<proteinExistence type="predicted"/>
<feature type="transmembrane region" description="Helical" evidence="1">
    <location>
        <begin position="57"/>
        <end position="78"/>
    </location>
</feature>
<feature type="transmembrane region" description="Helical" evidence="1">
    <location>
        <begin position="21"/>
        <end position="45"/>
    </location>
</feature>
<accession>A0A927RKF9</accession>
<evidence type="ECO:0000256" key="1">
    <source>
        <dbReference type="SAM" id="Phobius"/>
    </source>
</evidence>
<dbReference type="EMBL" id="JADBEM010000001">
    <property type="protein sequence ID" value="MBE1606678.1"/>
    <property type="molecule type" value="Genomic_DNA"/>
</dbReference>
<sequence>MIPLSDAGWRRPLRELLGERRALGGVLAWSLAAALPALVSGRLIALALDDGFLHGRPWIGLAWLGVLGLAMVAGAAGARQIPSALGRVIEPLRDRLVRRVVKPRHCANSPGRET</sequence>
<reference evidence="2" key="1">
    <citation type="submission" date="2020-10" db="EMBL/GenBank/DDBJ databases">
        <title>Sequencing the genomes of 1000 actinobacteria strains.</title>
        <authorList>
            <person name="Klenk H.-P."/>
        </authorList>
    </citation>
    <scope>NUCLEOTIDE SEQUENCE</scope>
    <source>
        <strain evidence="2">DSM 45354</strain>
    </source>
</reference>
<name>A0A927RKF9_9ACTN</name>
<dbReference type="AlphaFoldDB" id="A0A927RKF9"/>
<protein>
    <submittedName>
        <fullName evidence="2">Uncharacterized protein</fullName>
    </submittedName>
</protein>
<comment type="caution">
    <text evidence="2">The sequence shown here is derived from an EMBL/GenBank/DDBJ whole genome shotgun (WGS) entry which is preliminary data.</text>
</comment>
<keyword evidence="1" id="KW-1133">Transmembrane helix</keyword>
<gene>
    <name evidence="2" type="ORF">HEB94_003526</name>
</gene>
<keyword evidence="1" id="KW-0812">Transmembrane</keyword>
<dbReference type="RefSeq" id="WP_192750763.1">
    <property type="nucleotide sequence ID" value="NZ_BAABJL010000109.1"/>
</dbReference>
<organism evidence="2 3">
    <name type="scientific">Actinopolymorpha pittospori</name>
    <dbReference type="NCBI Taxonomy" id="648752"/>
    <lineage>
        <taxon>Bacteria</taxon>
        <taxon>Bacillati</taxon>
        <taxon>Actinomycetota</taxon>
        <taxon>Actinomycetes</taxon>
        <taxon>Propionibacteriales</taxon>
        <taxon>Actinopolymorphaceae</taxon>
        <taxon>Actinopolymorpha</taxon>
    </lineage>
</organism>
<evidence type="ECO:0000313" key="3">
    <source>
        <dbReference type="Proteomes" id="UP000638648"/>
    </source>
</evidence>
<dbReference type="Proteomes" id="UP000638648">
    <property type="component" value="Unassembled WGS sequence"/>
</dbReference>
<evidence type="ECO:0000313" key="2">
    <source>
        <dbReference type="EMBL" id="MBE1606678.1"/>
    </source>
</evidence>
<keyword evidence="3" id="KW-1185">Reference proteome</keyword>
<keyword evidence="1" id="KW-0472">Membrane</keyword>